<dbReference type="AlphaFoldDB" id="A0AAN6JS11"/>
<gene>
    <name evidence="2" type="ORF">OC846_003144</name>
</gene>
<keyword evidence="1" id="KW-0732">Signal</keyword>
<comment type="caution">
    <text evidence="2">The sequence shown here is derived from an EMBL/GenBank/DDBJ whole genome shotgun (WGS) entry which is preliminary data.</text>
</comment>
<feature type="signal peptide" evidence="1">
    <location>
        <begin position="1"/>
        <end position="18"/>
    </location>
</feature>
<reference evidence="2" key="1">
    <citation type="journal article" date="2023" name="PhytoFront">
        <title>Draft Genome Resources of Seven Strains of Tilletia horrida, Causal Agent of Kernel Smut of Rice.</title>
        <authorList>
            <person name="Khanal S."/>
            <person name="Antony Babu S."/>
            <person name="Zhou X.G."/>
        </authorList>
    </citation>
    <scope>NUCLEOTIDE SEQUENCE</scope>
    <source>
        <strain evidence="2">TX6</strain>
    </source>
</reference>
<dbReference type="EMBL" id="JAPDMZ010000071">
    <property type="protein sequence ID" value="KAK0551858.1"/>
    <property type="molecule type" value="Genomic_DNA"/>
</dbReference>
<evidence type="ECO:0000256" key="1">
    <source>
        <dbReference type="SAM" id="SignalP"/>
    </source>
</evidence>
<evidence type="ECO:0000313" key="2">
    <source>
        <dbReference type="EMBL" id="KAK0551858.1"/>
    </source>
</evidence>
<organism evidence="2 3">
    <name type="scientific">Tilletia horrida</name>
    <dbReference type="NCBI Taxonomy" id="155126"/>
    <lineage>
        <taxon>Eukaryota</taxon>
        <taxon>Fungi</taxon>
        <taxon>Dikarya</taxon>
        <taxon>Basidiomycota</taxon>
        <taxon>Ustilaginomycotina</taxon>
        <taxon>Exobasidiomycetes</taxon>
        <taxon>Tilletiales</taxon>
        <taxon>Tilletiaceae</taxon>
        <taxon>Tilletia</taxon>
    </lineage>
</organism>
<sequence>MLMRSLATLLTLSALASAANLPRDDYVVVPGNGPYPDKVQLKVTQFKKIGRKQSTGKVVSKVDGNFPPFEIIHSRSDLDWDYGASTWGGSFSSMSQNGGVKGDWLLSKTNGTYSGEFDGEKFGASPKVQLVFGINKQITFEIDGNGANLDCERKSGERWTCTGLAGSA</sequence>
<proteinExistence type="predicted"/>
<dbReference type="Proteomes" id="UP001176517">
    <property type="component" value="Unassembled WGS sequence"/>
</dbReference>
<keyword evidence="3" id="KW-1185">Reference proteome</keyword>
<protein>
    <submittedName>
        <fullName evidence="2">Uncharacterized protein</fullName>
    </submittedName>
</protein>
<name>A0AAN6JS11_9BASI</name>
<evidence type="ECO:0000313" key="3">
    <source>
        <dbReference type="Proteomes" id="UP001176517"/>
    </source>
</evidence>
<accession>A0AAN6JS11</accession>
<feature type="chain" id="PRO_5042875512" evidence="1">
    <location>
        <begin position="19"/>
        <end position="168"/>
    </location>
</feature>